<accession>A0A819ZCL5</accession>
<reference evidence="1" key="1">
    <citation type="submission" date="2021-02" db="EMBL/GenBank/DDBJ databases">
        <authorList>
            <person name="Nowell W R."/>
        </authorList>
    </citation>
    <scope>NUCLEOTIDE SEQUENCE</scope>
</reference>
<evidence type="ECO:0000313" key="2">
    <source>
        <dbReference type="Proteomes" id="UP000663823"/>
    </source>
</evidence>
<organism evidence="1 2">
    <name type="scientific">Rotaria sordida</name>
    <dbReference type="NCBI Taxonomy" id="392033"/>
    <lineage>
        <taxon>Eukaryota</taxon>
        <taxon>Metazoa</taxon>
        <taxon>Spiralia</taxon>
        <taxon>Gnathifera</taxon>
        <taxon>Rotifera</taxon>
        <taxon>Eurotatoria</taxon>
        <taxon>Bdelloidea</taxon>
        <taxon>Philodinida</taxon>
        <taxon>Philodinidae</taxon>
        <taxon>Rotaria</taxon>
    </lineage>
</organism>
<gene>
    <name evidence="1" type="ORF">OTI717_LOCUS36743</name>
</gene>
<comment type="caution">
    <text evidence="1">The sequence shown here is derived from an EMBL/GenBank/DDBJ whole genome shotgun (WGS) entry which is preliminary data.</text>
</comment>
<sequence>MTRMFESLPNEIWLILFSYLSSQHIWGVELLEDRDNNSDDHRWQAEFVSHAHAICLKSQFHYEILTLSR</sequence>
<evidence type="ECO:0000313" key="1">
    <source>
        <dbReference type="EMBL" id="CAF4161669.1"/>
    </source>
</evidence>
<protein>
    <submittedName>
        <fullName evidence="1">Uncharacterized protein</fullName>
    </submittedName>
</protein>
<name>A0A819ZCL5_9BILA</name>
<proteinExistence type="predicted"/>
<dbReference type="Proteomes" id="UP000663823">
    <property type="component" value="Unassembled WGS sequence"/>
</dbReference>
<dbReference type="EMBL" id="CAJOAX010016125">
    <property type="protein sequence ID" value="CAF4161669.1"/>
    <property type="molecule type" value="Genomic_DNA"/>
</dbReference>
<dbReference type="AlphaFoldDB" id="A0A819ZCL5"/>